<dbReference type="CDD" id="cd02440">
    <property type="entry name" value="AdoMet_MTases"/>
    <property type="match status" value="1"/>
</dbReference>
<reference evidence="3" key="1">
    <citation type="submission" date="2023-11" db="EMBL/GenBank/DDBJ databases">
        <authorList>
            <person name="De Vega J J."/>
            <person name="De Vega J J."/>
        </authorList>
    </citation>
    <scope>NUCLEOTIDE SEQUENCE</scope>
</reference>
<feature type="region of interest" description="Disordered" evidence="2">
    <location>
        <begin position="1"/>
        <end position="28"/>
    </location>
</feature>
<evidence type="ECO:0000256" key="2">
    <source>
        <dbReference type="SAM" id="MobiDB-lite"/>
    </source>
</evidence>
<gene>
    <name evidence="1" type="primary">EFM6</name>
    <name evidence="3" type="ORF">MYCIT1_LOCUS24187</name>
</gene>
<keyword evidence="1" id="KW-0963">Cytoplasm</keyword>
<dbReference type="AlphaFoldDB" id="A0AAD2HJE3"/>
<feature type="binding site" evidence="1">
    <location>
        <position position="114"/>
    </location>
    <ligand>
        <name>S-adenosyl-L-methionine</name>
        <dbReference type="ChEBI" id="CHEBI:59789"/>
    </ligand>
</feature>
<sequence length="235" mass="25681">MSDSDSEDERRDPLGHLMQRQDSIVPSQPPSIIPGEEVHLSYSAGALTVSIDLALDASPGCGGIAWPAGEVLSRYLVLRGPEFVKAKNVLELGSGTGLCGLVAAAMGGKVVITDQAPLLPIMRDNIELNRLSAACKVVELNWGEPIPEDIPTPDIVLAADCVYIESAFPLLVQTLSDLVANGDTQVLFCYKKRRKADKRFFALLKKQFRWVDVEDDPGRSTYTREAISLLRLYKI</sequence>
<feature type="binding site" evidence="1">
    <location>
        <position position="66"/>
    </location>
    <ligand>
        <name>S-adenosyl-L-methionine</name>
        <dbReference type="ChEBI" id="CHEBI:59789"/>
    </ligand>
</feature>
<proteinExistence type="inferred from homology"/>
<dbReference type="InterPro" id="IPR029063">
    <property type="entry name" value="SAM-dependent_MTases_sf"/>
</dbReference>
<dbReference type="InterPro" id="IPR019410">
    <property type="entry name" value="Methyltransf_16"/>
</dbReference>
<comment type="function">
    <text evidence="1">S-adenosyl-L-methionine-dependent protein-lysine N-methyltransferase that methylates elongation factor 1-alpha.</text>
</comment>
<feature type="binding site" evidence="1">
    <location>
        <position position="142"/>
    </location>
    <ligand>
        <name>S-adenosyl-L-methionine</name>
        <dbReference type="ChEBI" id="CHEBI:59789"/>
    </ligand>
</feature>
<accession>A0AAD2HJE3</accession>
<dbReference type="SUPFAM" id="SSF53335">
    <property type="entry name" value="S-adenosyl-L-methionine-dependent methyltransferases"/>
    <property type="match status" value="1"/>
</dbReference>
<dbReference type="GO" id="GO:0032259">
    <property type="term" value="P:methylation"/>
    <property type="evidence" value="ECO:0007669"/>
    <property type="project" value="UniProtKB-KW"/>
</dbReference>
<keyword evidence="1" id="KW-0808">Transferase</keyword>
<dbReference type="GO" id="GO:0005737">
    <property type="term" value="C:cytoplasm"/>
    <property type="evidence" value="ECO:0007669"/>
    <property type="project" value="UniProtKB-SubCell"/>
</dbReference>
<name>A0AAD2HJE3_9AGAR</name>
<comment type="similarity">
    <text evidence="1">Belongs to the class I-like SAM-binding methyltransferase superfamily. METTL21 family. EFM6 subfamily.</text>
</comment>
<comment type="caution">
    <text evidence="3">The sequence shown here is derived from an EMBL/GenBank/DDBJ whole genome shotgun (WGS) entry which is preliminary data.</text>
</comment>
<feature type="binding site" evidence="1">
    <location>
        <position position="159"/>
    </location>
    <ligand>
        <name>S-adenosyl-L-methionine</name>
        <dbReference type="ChEBI" id="CHEBI:59789"/>
    </ligand>
</feature>
<keyword evidence="4" id="KW-1185">Reference proteome</keyword>
<evidence type="ECO:0000256" key="1">
    <source>
        <dbReference type="HAMAP-Rule" id="MF_03198"/>
    </source>
</evidence>
<protein>
    <recommendedName>
        <fullName evidence="1">Protein-lysine N-methyltransferase EFM6</fullName>
        <ecNumber evidence="1">2.1.1.-</ecNumber>
    </recommendedName>
    <alternativeName>
        <fullName evidence="1">Elongation factor methyltransferase 6</fullName>
    </alternativeName>
</protein>
<comment type="subcellular location">
    <subcellularLocation>
        <location evidence="1">Cytoplasm</location>
    </subcellularLocation>
</comment>
<dbReference type="EMBL" id="CAVNYO010000405">
    <property type="protein sequence ID" value="CAK5276061.1"/>
    <property type="molecule type" value="Genomic_DNA"/>
</dbReference>
<dbReference type="InterPro" id="IPR033684">
    <property type="entry name" value="EFM6"/>
</dbReference>
<dbReference type="PANTHER" id="PTHR14614">
    <property type="entry name" value="HEPATOCELLULAR CARCINOMA-ASSOCIATED ANTIGEN"/>
    <property type="match status" value="1"/>
</dbReference>
<dbReference type="PANTHER" id="PTHR14614:SF132">
    <property type="entry name" value="PROTEIN-LYSINE METHYLTRANSFERASE C42C1.13"/>
    <property type="match status" value="1"/>
</dbReference>
<dbReference type="Proteomes" id="UP001295794">
    <property type="component" value="Unassembled WGS sequence"/>
</dbReference>
<evidence type="ECO:0000313" key="3">
    <source>
        <dbReference type="EMBL" id="CAK5276061.1"/>
    </source>
</evidence>
<evidence type="ECO:0000313" key="4">
    <source>
        <dbReference type="Proteomes" id="UP001295794"/>
    </source>
</evidence>
<dbReference type="Pfam" id="PF10294">
    <property type="entry name" value="Methyltransf_16"/>
    <property type="match status" value="1"/>
</dbReference>
<dbReference type="Gene3D" id="3.40.50.150">
    <property type="entry name" value="Vaccinia Virus protein VP39"/>
    <property type="match status" value="1"/>
</dbReference>
<keyword evidence="1" id="KW-0489">Methyltransferase</keyword>
<organism evidence="3 4">
    <name type="scientific">Mycena citricolor</name>
    <dbReference type="NCBI Taxonomy" id="2018698"/>
    <lineage>
        <taxon>Eukaryota</taxon>
        <taxon>Fungi</taxon>
        <taxon>Dikarya</taxon>
        <taxon>Basidiomycota</taxon>
        <taxon>Agaricomycotina</taxon>
        <taxon>Agaricomycetes</taxon>
        <taxon>Agaricomycetidae</taxon>
        <taxon>Agaricales</taxon>
        <taxon>Marasmiineae</taxon>
        <taxon>Mycenaceae</taxon>
        <taxon>Mycena</taxon>
    </lineage>
</organism>
<feature type="binding site" evidence="1">
    <location>
        <begin position="93"/>
        <end position="95"/>
    </location>
    <ligand>
        <name>S-adenosyl-L-methionine</name>
        <dbReference type="ChEBI" id="CHEBI:59789"/>
    </ligand>
</feature>
<dbReference type="GO" id="GO:0016279">
    <property type="term" value="F:protein-lysine N-methyltransferase activity"/>
    <property type="evidence" value="ECO:0007669"/>
    <property type="project" value="UniProtKB-UniRule"/>
</dbReference>
<dbReference type="EC" id="2.1.1.-" evidence="1"/>
<dbReference type="HAMAP" id="MF_03198">
    <property type="entry name" value="Methyltr_EFM6"/>
    <property type="match status" value="1"/>
</dbReference>
<keyword evidence="1" id="KW-0949">S-adenosyl-L-methionine</keyword>